<evidence type="ECO:0000259" key="2">
    <source>
        <dbReference type="PROSITE" id="PS50234"/>
    </source>
</evidence>
<organism evidence="4 5">
    <name type="scientific">Bicyclus anynana</name>
    <name type="common">Squinting bush brown butterfly</name>
    <dbReference type="NCBI Taxonomy" id="110368"/>
    <lineage>
        <taxon>Eukaryota</taxon>
        <taxon>Metazoa</taxon>
        <taxon>Ecdysozoa</taxon>
        <taxon>Arthropoda</taxon>
        <taxon>Hexapoda</taxon>
        <taxon>Insecta</taxon>
        <taxon>Pterygota</taxon>
        <taxon>Neoptera</taxon>
        <taxon>Endopterygota</taxon>
        <taxon>Lepidoptera</taxon>
        <taxon>Glossata</taxon>
        <taxon>Ditrysia</taxon>
        <taxon>Papilionoidea</taxon>
        <taxon>Nymphalidae</taxon>
        <taxon>Satyrinae</taxon>
        <taxon>Satyrini</taxon>
        <taxon>Mycalesina</taxon>
        <taxon>Bicyclus</taxon>
    </lineage>
</organism>
<sequence length="936" mass="103696">MERLGLVAVLCVSVLAASAHSALLPTLHELVVAGDHPIVRRSVQTSTERPLEPIKVTEMRVRSEVALRYARTSVITHVANPDSRPQEATFRMLLPDTAFISGFTMILSGNSYKAHVKEKNEAKQLYSEAVSRGVSAAHVATKARDSNHFTVSVNVEGNTTAIFELRYEDMLVSRNGLYSHVINLHPGALVPVMEVVVHIKESQQITKLNVPELRTGNEIDETLKDTQNSLAVIRNGTNNREVTVTFTPDLIEQRRLAKIYMEKSKENGTSTAFGQFVVEYDVERSNNGEILVNDGYFVHFLAPTSLPPLSKHVVFVLDTSGSMEGRKLEQMRKAMDTILSDLNPYDYFSIVEFSHFIQVHDLKEADEPAPRKKEYWEYNSIEADAPYTLVPPSLASAENIAKAKIVASRLDYTGGTNIYGALEAAIKITKKGVDQRNKTVANNTDATNLTENNMTKGVEPIIIFLTDGVAVDGETNTDRIISKITEKNSGDKRAALYSIAFGEDADRPFLRMVSLRNEGFMRHVYESSDAALQLHDFYRQVSSPLLSHVQFQYPAKQIKEGSVSRTQFRTIYGGSEVAVVGQIAADATEITPRVFGFYGSEDGQTLKRYEVTPRVAVRRTRDEHLPLERLWAYLTIKQLLDKRDAGDHSTDENSPEKKALDIALKYAFVTPLTSLVVVKPDESHAVDVESVDVTTTTTTTTTPAPPAPLVYHSEANFIDYENSAQPMSFHSYDDSMINHRAGLRGQDHDLHSVYGNHIIGGGSRTLGGDSVYSGMTSNLLSGDYTRLASYNSNRISGGYDHRSSVLTSGSRYSSSRRWPAYYHSPLTRKYHLEGFRWTSLLLNASAEALTVLGANGEQVFLKLTTDVNPPVAADGDVECSNSLFAPWATDHASSVCVYVTRCYAARRITTDDYQHSYCVVNDGFAGVCCPPDQVLN</sequence>
<dbReference type="SMART" id="SM00327">
    <property type="entry name" value="VWA"/>
    <property type="match status" value="1"/>
</dbReference>
<keyword evidence="1" id="KW-0732">Signal</keyword>
<dbReference type="InterPro" id="IPR002035">
    <property type="entry name" value="VWF_A"/>
</dbReference>
<evidence type="ECO:0000256" key="1">
    <source>
        <dbReference type="SAM" id="SignalP"/>
    </source>
</evidence>
<dbReference type="PANTHER" id="PTHR10338:SF108">
    <property type="entry name" value="INTER-ALPHA-TRYPSIN INHIBITOR HEAVY CHAIN H4-LIKE PROTEIN"/>
    <property type="match status" value="1"/>
</dbReference>
<proteinExistence type="predicted"/>
<name>A0ABM3M984_BICAN</name>
<dbReference type="PROSITE" id="PS50234">
    <property type="entry name" value="VWFA"/>
    <property type="match status" value="1"/>
</dbReference>
<dbReference type="InterPro" id="IPR050934">
    <property type="entry name" value="ITIH"/>
</dbReference>
<dbReference type="Pfam" id="PF00092">
    <property type="entry name" value="VWA"/>
    <property type="match status" value="1"/>
</dbReference>
<dbReference type="InterPro" id="IPR036465">
    <property type="entry name" value="vWFA_dom_sf"/>
</dbReference>
<reference evidence="5" key="1">
    <citation type="submission" date="2025-08" db="UniProtKB">
        <authorList>
            <consortium name="RefSeq"/>
        </authorList>
    </citation>
    <scope>IDENTIFICATION</scope>
</reference>
<gene>
    <name evidence="5" type="primary">LOC112058427</name>
</gene>
<protein>
    <submittedName>
        <fullName evidence="5">Inter-alpha-trypsin inhibitor heavy chain H4 isoform X1</fullName>
    </submittedName>
</protein>
<feature type="signal peptide" evidence="1">
    <location>
        <begin position="1"/>
        <end position="21"/>
    </location>
</feature>
<evidence type="ECO:0000259" key="3">
    <source>
        <dbReference type="PROSITE" id="PS51468"/>
    </source>
</evidence>
<feature type="domain" description="VWFA" evidence="2">
    <location>
        <begin position="312"/>
        <end position="541"/>
    </location>
</feature>
<accession>A0ABM3M984</accession>
<dbReference type="Gene3D" id="3.40.50.410">
    <property type="entry name" value="von Willebrand factor, type A domain"/>
    <property type="match status" value="1"/>
</dbReference>
<dbReference type="PANTHER" id="PTHR10338">
    <property type="entry name" value="INTER-ALPHA-TRYPSIN INHIBITOR HEAVY CHAIN FAMILY MEMBER"/>
    <property type="match status" value="1"/>
</dbReference>
<dbReference type="PROSITE" id="PS51468">
    <property type="entry name" value="VIT"/>
    <property type="match status" value="1"/>
</dbReference>
<evidence type="ECO:0000313" key="4">
    <source>
        <dbReference type="Proteomes" id="UP001652582"/>
    </source>
</evidence>
<dbReference type="InterPro" id="IPR013694">
    <property type="entry name" value="VIT"/>
</dbReference>
<dbReference type="SMART" id="SM00609">
    <property type="entry name" value="VIT"/>
    <property type="match status" value="1"/>
</dbReference>
<feature type="domain" description="VIT" evidence="3">
    <location>
        <begin position="40"/>
        <end position="169"/>
    </location>
</feature>
<dbReference type="GeneID" id="112058427"/>
<evidence type="ECO:0000313" key="5">
    <source>
        <dbReference type="RefSeq" id="XP_052747600.1"/>
    </source>
</evidence>
<dbReference type="RefSeq" id="XP_052747600.1">
    <property type="nucleotide sequence ID" value="XM_052891640.1"/>
</dbReference>
<dbReference type="Pfam" id="PF08487">
    <property type="entry name" value="VIT"/>
    <property type="match status" value="1"/>
</dbReference>
<keyword evidence="4" id="KW-1185">Reference proteome</keyword>
<feature type="chain" id="PRO_5046412383" evidence="1">
    <location>
        <begin position="22"/>
        <end position="936"/>
    </location>
</feature>
<dbReference type="Proteomes" id="UP001652582">
    <property type="component" value="Chromosome 4"/>
</dbReference>
<dbReference type="SUPFAM" id="SSF53300">
    <property type="entry name" value="vWA-like"/>
    <property type="match status" value="1"/>
</dbReference>